<dbReference type="InterPro" id="IPR036388">
    <property type="entry name" value="WH-like_DNA-bd_sf"/>
</dbReference>
<reference evidence="5 6" key="1">
    <citation type="journal article" date="2015" name="Int. J. Syst. Evol. Microbiol.">
        <title>Aestuariivita atlantica sp. nov., isolated from deep sea sediment of the Atlantic Ocean.</title>
        <authorList>
            <person name="Li G."/>
            <person name="Lai Q."/>
            <person name="Du Y."/>
            <person name="Liu X."/>
            <person name="Sun F."/>
            <person name="Shao Z."/>
        </authorList>
    </citation>
    <scope>NUCLEOTIDE SEQUENCE [LARGE SCALE GENOMIC DNA]</scope>
    <source>
        <strain evidence="5 6">22II-S11-z3</strain>
    </source>
</reference>
<dbReference type="InterPro" id="IPR036390">
    <property type="entry name" value="WH_DNA-bd_sf"/>
</dbReference>
<dbReference type="EMBL" id="AQQZ01000005">
    <property type="protein sequence ID" value="KNG93377.1"/>
    <property type="molecule type" value="Genomic_DNA"/>
</dbReference>
<keyword evidence="6" id="KW-1185">Reference proteome</keyword>
<gene>
    <name evidence="5" type="ORF">ATO11_13145</name>
</gene>
<dbReference type="SMART" id="SM00347">
    <property type="entry name" value="HTH_MARR"/>
    <property type="match status" value="1"/>
</dbReference>
<dbReference type="InterPro" id="IPR000835">
    <property type="entry name" value="HTH_MarR-typ"/>
</dbReference>
<sequence>MSDDSNFEMRDFLPYVLAQAAEQVSLEFAAHYRNRYGMLRTEWRVLFHLGRYGPMTATEIGRRARLHKTKISRAVAKLEARRFLTRATREDDRRWETLSLTKMGEAAYDDLRRLAERYDAELMQQLDPAERDVLRSALLKLAQL</sequence>
<proteinExistence type="predicted"/>
<keyword evidence="2" id="KW-0238">DNA-binding</keyword>
<dbReference type="PANTHER" id="PTHR35790">
    <property type="entry name" value="HTH-TYPE TRANSCRIPTIONAL REGULATOR PCHR"/>
    <property type="match status" value="1"/>
</dbReference>
<dbReference type="SUPFAM" id="SSF46785">
    <property type="entry name" value="Winged helix' DNA-binding domain"/>
    <property type="match status" value="1"/>
</dbReference>
<dbReference type="Pfam" id="PF12802">
    <property type="entry name" value="MarR_2"/>
    <property type="match status" value="1"/>
</dbReference>
<dbReference type="OrthoDB" id="8906692at2"/>
<organism evidence="5 6">
    <name type="scientific">Pseudaestuariivita atlantica</name>
    <dbReference type="NCBI Taxonomy" id="1317121"/>
    <lineage>
        <taxon>Bacteria</taxon>
        <taxon>Pseudomonadati</taxon>
        <taxon>Pseudomonadota</taxon>
        <taxon>Alphaproteobacteria</taxon>
        <taxon>Rhodobacterales</taxon>
        <taxon>Paracoccaceae</taxon>
        <taxon>Pseudaestuariivita</taxon>
    </lineage>
</organism>
<evidence type="ECO:0000256" key="1">
    <source>
        <dbReference type="ARBA" id="ARBA00023015"/>
    </source>
</evidence>
<name>A0A0L1JNT5_9RHOB</name>
<dbReference type="PROSITE" id="PS50995">
    <property type="entry name" value="HTH_MARR_2"/>
    <property type="match status" value="1"/>
</dbReference>
<dbReference type="InterPro" id="IPR052067">
    <property type="entry name" value="Metal_resp_HTH_trans_reg"/>
</dbReference>
<dbReference type="Gene3D" id="1.10.10.10">
    <property type="entry name" value="Winged helix-like DNA-binding domain superfamily/Winged helix DNA-binding domain"/>
    <property type="match status" value="1"/>
</dbReference>
<keyword evidence="1" id="KW-0805">Transcription regulation</keyword>
<keyword evidence="3" id="KW-0804">Transcription</keyword>
<dbReference type="GO" id="GO:0003700">
    <property type="term" value="F:DNA-binding transcription factor activity"/>
    <property type="evidence" value="ECO:0007669"/>
    <property type="project" value="InterPro"/>
</dbReference>
<dbReference type="AlphaFoldDB" id="A0A0L1JNT5"/>
<evidence type="ECO:0000259" key="4">
    <source>
        <dbReference type="PROSITE" id="PS50995"/>
    </source>
</evidence>
<dbReference type="PATRIC" id="fig|1317121.7.peg.3341"/>
<dbReference type="GO" id="GO:0003677">
    <property type="term" value="F:DNA binding"/>
    <property type="evidence" value="ECO:0007669"/>
    <property type="project" value="UniProtKB-KW"/>
</dbReference>
<dbReference type="PRINTS" id="PR00598">
    <property type="entry name" value="HTHMARR"/>
</dbReference>
<protein>
    <submittedName>
        <fullName evidence="5">MarR family transcriptional regulator</fullName>
    </submittedName>
</protein>
<evidence type="ECO:0000313" key="6">
    <source>
        <dbReference type="Proteomes" id="UP000036938"/>
    </source>
</evidence>
<feature type="domain" description="HTH marR-type" evidence="4">
    <location>
        <begin position="10"/>
        <end position="143"/>
    </location>
</feature>
<dbReference type="RefSeq" id="WP_050531344.1">
    <property type="nucleotide sequence ID" value="NZ_AQQZ01000005.1"/>
</dbReference>
<evidence type="ECO:0000256" key="2">
    <source>
        <dbReference type="ARBA" id="ARBA00023125"/>
    </source>
</evidence>
<comment type="caution">
    <text evidence="5">The sequence shown here is derived from an EMBL/GenBank/DDBJ whole genome shotgun (WGS) entry which is preliminary data.</text>
</comment>
<evidence type="ECO:0000256" key="3">
    <source>
        <dbReference type="ARBA" id="ARBA00023163"/>
    </source>
</evidence>
<evidence type="ECO:0000313" key="5">
    <source>
        <dbReference type="EMBL" id="KNG93377.1"/>
    </source>
</evidence>
<dbReference type="Proteomes" id="UP000036938">
    <property type="component" value="Unassembled WGS sequence"/>
</dbReference>
<accession>A0A0L1JNT5</accession>
<dbReference type="STRING" id="1317121.ATO11_13145"/>
<dbReference type="PANTHER" id="PTHR35790:SF4">
    <property type="entry name" value="HTH-TYPE TRANSCRIPTIONAL REGULATOR PCHR"/>
    <property type="match status" value="1"/>
</dbReference>